<proteinExistence type="predicted"/>
<dbReference type="EMBL" id="GBEZ01023977">
    <property type="protein sequence ID" value="JAC62958.1"/>
    <property type="molecule type" value="Transcribed_RNA"/>
</dbReference>
<gene>
    <name evidence="2" type="ORF">TSPGSL018_21850</name>
</gene>
<evidence type="ECO:0000256" key="1">
    <source>
        <dbReference type="SAM" id="MobiDB-lite"/>
    </source>
</evidence>
<name>A0A061QTB3_9CHLO</name>
<evidence type="ECO:0000313" key="2">
    <source>
        <dbReference type="EMBL" id="JAC62958.1"/>
    </source>
</evidence>
<feature type="region of interest" description="Disordered" evidence="1">
    <location>
        <begin position="33"/>
        <end position="54"/>
    </location>
</feature>
<protein>
    <submittedName>
        <fullName evidence="2">Uncharacterized protein</fullName>
    </submittedName>
</protein>
<accession>A0A061QTB3</accession>
<reference evidence="2" key="1">
    <citation type="submission" date="2014-05" db="EMBL/GenBank/DDBJ databases">
        <title>The transcriptome of the halophilic microalga Tetraselmis sp. GSL018 isolated from the Great Salt Lake, Utah.</title>
        <authorList>
            <person name="Jinkerson R.E."/>
            <person name="D'Adamo S."/>
            <person name="Posewitz M.C."/>
        </authorList>
    </citation>
    <scope>NUCLEOTIDE SEQUENCE</scope>
    <source>
        <strain evidence="2">GSL018</strain>
    </source>
</reference>
<feature type="non-terminal residue" evidence="2">
    <location>
        <position position="54"/>
    </location>
</feature>
<organism evidence="2">
    <name type="scientific">Tetraselmis sp. GSL018</name>
    <dbReference type="NCBI Taxonomy" id="582737"/>
    <lineage>
        <taxon>Eukaryota</taxon>
        <taxon>Viridiplantae</taxon>
        <taxon>Chlorophyta</taxon>
        <taxon>core chlorophytes</taxon>
        <taxon>Chlorodendrophyceae</taxon>
        <taxon>Chlorodendrales</taxon>
        <taxon>Chlorodendraceae</taxon>
        <taxon>Tetraselmis</taxon>
    </lineage>
</organism>
<dbReference type="AlphaFoldDB" id="A0A061QTB3"/>
<sequence length="54" mass="5793">MKKKLNKLASFTSSAQTAAQSVMKELKLDRSRTCTESFTPSEASPDVLATGSGR</sequence>